<reference evidence="3" key="2">
    <citation type="journal article" date="2021" name="PeerJ">
        <title>Extensive microbial diversity within the chicken gut microbiome revealed by metagenomics and culture.</title>
        <authorList>
            <person name="Gilroy R."/>
            <person name="Ravi A."/>
            <person name="Getino M."/>
            <person name="Pursley I."/>
            <person name="Horton D.L."/>
            <person name="Alikhan N.F."/>
            <person name="Baker D."/>
            <person name="Gharbi K."/>
            <person name="Hall N."/>
            <person name="Watson M."/>
            <person name="Adriaenssens E.M."/>
            <person name="Foster-Nyarko E."/>
            <person name="Jarju S."/>
            <person name="Secka A."/>
            <person name="Antonio M."/>
            <person name="Oren A."/>
            <person name="Chaudhuri R.R."/>
            <person name="La Ragione R."/>
            <person name="Hildebrand F."/>
            <person name="Pallen M.J."/>
        </authorList>
    </citation>
    <scope>NUCLEOTIDE SEQUENCE</scope>
    <source>
        <strain evidence="3">D3-1215</strain>
    </source>
</reference>
<accession>A0A9D9EFM8</accession>
<keyword evidence="3" id="KW-0378">Hydrolase</keyword>
<evidence type="ECO:0000256" key="1">
    <source>
        <dbReference type="ARBA" id="ARBA00022723"/>
    </source>
</evidence>
<dbReference type="Pfam" id="PF01557">
    <property type="entry name" value="FAA_hydrolase"/>
    <property type="match status" value="1"/>
</dbReference>
<dbReference type="GO" id="GO:0018773">
    <property type="term" value="F:acetylpyruvate hydrolase activity"/>
    <property type="evidence" value="ECO:0007669"/>
    <property type="project" value="TreeGrafter"/>
</dbReference>
<reference evidence="3" key="1">
    <citation type="submission" date="2020-10" db="EMBL/GenBank/DDBJ databases">
        <authorList>
            <person name="Gilroy R."/>
        </authorList>
    </citation>
    <scope>NUCLEOTIDE SEQUENCE</scope>
    <source>
        <strain evidence="3">D3-1215</strain>
    </source>
</reference>
<dbReference type="Gene3D" id="3.90.850.10">
    <property type="entry name" value="Fumarylacetoacetase-like, C-terminal domain"/>
    <property type="match status" value="1"/>
</dbReference>
<dbReference type="PANTHER" id="PTHR11820">
    <property type="entry name" value="ACYLPYRUVASE"/>
    <property type="match status" value="1"/>
</dbReference>
<evidence type="ECO:0000259" key="2">
    <source>
        <dbReference type="Pfam" id="PF01557"/>
    </source>
</evidence>
<name>A0A9D9EFM8_9BACT</name>
<dbReference type="GO" id="GO:0046872">
    <property type="term" value="F:metal ion binding"/>
    <property type="evidence" value="ECO:0007669"/>
    <property type="project" value="UniProtKB-KW"/>
</dbReference>
<gene>
    <name evidence="3" type="ORF">IAC32_04785</name>
</gene>
<protein>
    <submittedName>
        <fullName evidence="3">Fumarylacetoacetate hydrolase family protein</fullName>
    </submittedName>
</protein>
<dbReference type="InterPro" id="IPR036663">
    <property type="entry name" value="Fumarylacetoacetase_C_sf"/>
</dbReference>
<proteinExistence type="predicted"/>
<sequence>MKIIAIGWNYPKHNEEMENARNARPVIFCKPETALIKDGKPFFLPDFSDCVEYETELVVRINRLGKNIAEKFAGRYYAEASIGIDFTARDLQKQLREAGSPWDICKGFDNSAPVGKFLNLENIGKDVQDLHFRLDINGTTVQKGYSGNMIFPVDKIISEASRYFTVKTGDLIFTGTPEGVGKVNIGDRLQGYIEDELVLDFYVR</sequence>
<keyword evidence="1" id="KW-0479">Metal-binding</keyword>
<feature type="domain" description="Fumarylacetoacetase-like C-terminal" evidence="2">
    <location>
        <begin position="2"/>
        <end position="190"/>
    </location>
</feature>
<organism evidence="3 4">
    <name type="scientific">Candidatus Enterocola intestinipullorum</name>
    <dbReference type="NCBI Taxonomy" id="2840783"/>
    <lineage>
        <taxon>Bacteria</taxon>
        <taxon>Pseudomonadati</taxon>
        <taxon>Bacteroidota</taxon>
        <taxon>Bacteroidia</taxon>
        <taxon>Bacteroidales</taxon>
        <taxon>Candidatus Enterocola</taxon>
    </lineage>
</organism>
<dbReference type="Proteomes" id="UP000823637">
    <property type="component" value="Unassembled WGS sequence"/>
</dbReference>
<comment type="caution">
    <text evidence="3">The sequence shown here is derived from an EMBL/GenBank/DDBJ whole genome shotgun (WGS) entry which is preliminary data.</text>
</comment>
<dbReference type="AlphaFoldDB" id="A0A9D9EFM8"/>
<evidence type="ECO:0000313" key="4">
    <source>
        <dbReference type="Proteomes" id="UP000823637"/>
    </source>
</evidence>
<dbReference type="InterPro" id="IPR011234">
    <property type="entry name" value="Fumarylacetoacetase-like_C"/>
</dbReference>
<dbReference type="PANTHER" id="PTHR11820:SF7">
    <property type="entry name" value="ACYLPYRUVASE FAHD1, MITOCHONDRIAL"/>
    <property type="match status" value="1"/>
</dbReference>
<evidence type="ECO:0000313" key="3">
    <source>
        <dbReference type="EMBL" id="MBO8447042.1"/>
    </source>
</evidence>
<dbReference type="SUPFAM" id="SSF56529">
    <property type="entry name" value="FAH"/>
    <property type="match status" value="1"/>
</dbReference>
<dbReference type="EMBL" id="JADIMR010000072">
    <property type="protein sequence ID" value="MBO8447042.1"/>
    <property type="molecule type" value="Genomic_DNA"/>
</dbReference>